<dbReference type="InterPro" id="IPR003593">
    <property type="entry name" value="AAA+_ATPase"/>
</dbReference>
<dbReference type="PROSITE" id="PS00211">
    <property type="entry name" value="ABC_TRANSPORTER_1"/>
    <property type="match status" value="1"/>
</dbReference>
<dbReference type="PANTHER" id="PTHR43335:SF2">
    <property type="entry name" value="ABC TRANSPORTER, ATP-BINDING PROTEIN"/>
    <property type="match status" value="1"/>
</dbReference>
<dbReference type="PANTHER" id="PTHR43335">
    <property type="entry name" value="ABC TRANSPORTER, ATP-BINDING PROTEIN"/>
    <property type="match status" value="1"/>
</dbReference>
<evidence type="ECO:0000256" key="1">
    <source>
        <dbReference type="ARBA" id="ARBA00005417"/>
    </source>
</evidence>
<gene>
    <name evidence="6" type="ORF">theurythT_11110</name>
</gene>
<dbReference type="Proteomes" id="UP001157133">
    <property type="component" value="Unassembled WGS sequence"/>
</dbReference>
<evidence type="ECO:0000256" key="2">
    <source>
        <dbReference type="ARBA" id="ARBA00022448"/>
    </source>
</evidence>
<comment type="caution">
    <text evidence="6">The sequence shown here is derived from an EMBL/GenBank/DDBJ whole genome shotgun (WGS) entry which is preliminary data.</text>
</comment>
<keyword evidence="4 6" id="KW-0067">ATP-binding</keyword>
<organism evidence="6 7">
    <name type="scientific">Thalassotalea eurytherma</name>
    <dbReference type="NCBI Taxonomy" id="1144278"/>
    <lineage>
        <taxon>Bacteria</taxon>
        <taxon>Pseudomonadati</taxon>
        <taxon>Pseudomonadota</taxon>
        <taxon>Gammaproteobacteria</taxon>
        <taxon>Alteromonadales</taxon>
        <taxon>Colwelliaceae</taxon>
        <taxon>Thalassotalea</taxon>
    </lineage>
</organism>
<evidence type="ECO:0000256" key="3">
    <source>
        <dbReference type="ARBA" id="ARBA00022741"/>
    </source>
</evidence>
<dbReference type="GO" id="GO:0005524">
    <property type="term" value="F:ATP binding"/>
    <property type="evidence" value="ECO:0007669"/>
    <property type="project" value="UniProtKB-KW"/>
</dbReference>
<dbReference type="InterPro" id="IPR027417">
    <property type="entry name" value="P-loop_NTPase"/>
</dbReference>
<dbReference type="Gene3D" id="3.40.50.300">
    <property type="entry name" value="P-loop containing nucleotide triphosphate hydrolases"/>
    <property type="match status" value="1"/>
</dbReference>
<dbReference type="InterPro" id="IPR017871">
    <property type="entry name" value="ABC_transporter-like_CS"/>
</dbReference>
<dbReference type="CDD" id="cd03264">
    <property type="entry name" value="ABC_drug_resistance_like"/>
    <property type="match status" value="1"/>
</dbReference>
<evidence type="ECO:0000256" key="4">
    <source>
        <dbReference type="ARBA" id="ARBA00022840"/>
    </source>
</evidence>
<reference evidence="6 7" key="1">
    <citation type="submission" date="2023-03" db="EMBL/GenBank/DDBJ databases">
        <title>Draft genome sequence of Thalassotalea eurytherma JCM 18482T.</title>
        <authorList>
            <person name="Sawabe T."/>
        </authorList>
    </citation>
    <scope>NUCLEOTIDE SEQUENCE [LARGE SCALE GENOMIC DNA]</scope>
    <source>
        <strain evidence="6 7">JCM 18482</strain>
    </source>
</reference>
<dbReference type="SMART" id="SM00382">
    <property type="entry name" value="AAA"/>
    <property type="match status" value="1"/>
</dbReference>
<comment type="similarity">
    <text evidence="1">Belongs to the ABC transporter superfamily.</text>
</comment>
<evidence type="ECO:0000313" key="6">
    <source>
        <dbReference type="EMBL" id="GLX81659.1"/>
    </source>
</evidence>
<dbReference type="PROSITE" id="PS50893">
    <property type="entry name" value="ABC_TRANSPORTER_2"/>
    <property type="match status" value="1"/>
</dbReference>
<feature type="domain" description="ABC transporter" evidence="5">
    <location>
        <begin position="2"/>
        <end position="232"/>
    </location>
</feature>
<evidence type="ECO:0000259" key="5">
    <source>
        <dbReference type="PROSITE" id="PS50893"/>
    </source>
</evidence>
<dbReference type="InterPro" id="IPR003439">
    <property type="entry name" value="ABC_transporter-like_ATP-bd"/>
</dbReference>
<sequence>MLTIRNLSKTYDNGVQALKSVSLDIEPGLFGLLGPNGAGKSSLMRTIATLQQPSHGQISFDNKDIIKNPNILRECLGYLPQEFGVYPKASCYELLNHLALLKGIVDKEQRKAQIESLLHLTNLFDKRHNDVATYSGGMKQRFGIAQALLGDPKLIIVDEPTAGLDPQERNRFHNLLCEISENIVVILSTHIVEDVSQLCPNMAILINGQIQLHGKPASLIRSLDGRVWSKMVNRTEAADYRTRFNVLSERLITGKTQLIIESEFQPEIGFKPITPDLEDVYFSTLNKAQGIGHTKQGDQDVA</sequence>
<keyword evidence="3" id="KW-0547">Nucleotide-binding</keyword>
<name>A0ABQ6H191_9GAMM</name>
<accession>A0ABQ6H191</accession>
<dbReference type="RefSeq" id="WP_284206998.1">
    <property type="nucleotide sequence ID" value="NZ_BSSU01000005.1"/>
</dbReference>
<dbReference type="Pfam" id="PF00005">
    <property type="entry name" value="ABC_tran"/>
    <property type="match status" value="1"/>
</dbReference>
<dbReference type="EMBL" id="BSSU01000005">
    <property type="protein sequence ID" value="GLX81659.1"/>
    <property type="molecule type" value="Genomic_DNA"/>
</dbReference>
<proteinExistence type="inferred from homology"/>
<keyword evidence="2" id="KW-0813">Transport</keyword>
<dbReference type="SUPFAM" id="SSF52540">
    <property type="entry name" value="P-loop containing nucleoside triphosphate hydrolases"/>
    <property type="match status" value="1"/>
</dbReference>
<keyword evidence="7" id="KW-1185">Reference proteome</keyword>
<protein>
    <submittedName>
        <fullName evidence="6">Multidrug ABC transporter ATP-binding protein</fullName>
    </submittedName>
</protein>
<evidence type="ECO:0000313" key="7">
    <source>
        <dbReference type="Proteomes" id="UP001157133"/>
    </source>
</evidence>